<evidence type="ECO:0000256" key="6">
    <source>
        <dbReference type="ARBA" id="ARBA00022989"/>
    </source>
</evidence>
<dbReference type="STRING" id="1423792.FD09_GL000390"/>
<dbReference type="GO" id="GO:0008982">
    <property type="term" value="F:protein-N(PI)-phosphohistidine-sugar phosphotransferase activity"/>
    <property type="evidence" value="ECO:0007669"/>
    <property type="project" value="UniProtKB-UniRule"/>
</dbReference>
<feature type="transmembrane region" description="Helical" evidence="9">
    <location>
        <begin position="299"/>
        <end position="321"/>
    </location>
</feature>
<feature type="transmembrane region" description="Helical" evidence="9">
    <location>
        <begin position="31"/>
        <end position="57"/>
    </location>
</feature>
<evidence type="ECO:0000313" key="11">
    <source>
        <dbReference type="EMBL" id="KRL14731.1"/>
    </source>
</evidence>
<dbReference type="PIRSF" id="PIRSF006351">
    <property type="entry name" value="PTS_EIIC-Cellobiose"/>
    <property type="match status" value="1"/>
</dbReference>
<reference evidence="11 12" key="1">
    <citation type="journal article" date="2015" name="Genome Announc.">
        <title>Expanding the biotechnology potential of lactobacilli through comparative genomics of 213 strains and associated genera.</title>
        <authorList>
            <person name="Sun Z."/>
            <person name="Harris H.M."/>
            <person name="McCann A."/>
            <person name="Guo C."/>
            <person name="Argimon S."/>
            <person name="Zhang W."/>
            <person name="Yang X."/>
            <person name="Jeffery I.B."/>
            <person name="Cooney J.C."/>
            <person name="Kagawa T.F."/>
            <person name="Liu W."/>
            <person name="Song Y."/>
            <person name="Salvetti E."/>
            <person name="Wrobel A."/>
            <person name="Rasinkangas P."/>
            <person name="Parkhill J."/>
            <person name="Rea M.C."/>
            <person name="O'Sullivan O."/>
            <person name="Ritari J."/>
            <person name="Douillard F.P."/>
            <person name="Paul Ross R."/>
            <person name="Yang R."/>
            <person name="Briner A.E."/>
            <person name="Felis G.E."/>
            <person name="de Vos W.M."/>
            <person name="Barrangou R."/>
            <person name="Klaenhammer T.R."/>
            <person name="Caufield P.W."/>
            <person name="Cui Y."/>
            <person name="Zhang H."/>
            <person name="O'Toole P.W."/>
        </authorList>
    </citation>
    <scope>NUCLEOTIDE SEQUENCE [LARGE SCALE GENOMIC DNA]</scope>
    <source>
        <strain evidence="11 12">DSM 12744</strain>
    </source>
</reference>
<evidence type="ECO:0000256" key="4">
    <source>
        <dbReference type="ARBA" id="ARBA00022597"/>
    </source>
</evidence>
<dbReference type="EMBL" id="AZEC01000001">
    <property type="protein sequence ID" value="KRL14731.1"/>
    <property type="molecule type" value="Genomic_DNA"/>
</dbReference>
<dbReference type="Proteomes" id="UP000051330">
    <property type="component" value="Unassembled WGS sequence"/>
</dbReference>
<keyword evidence="12" id="KW-1185">Reference proteome</keyword>
<dbReference type="GO" id="GO:0005886">
    <property type="term" value="C:plasma membrane"/>
    <property type="evidence" value="ECO:0007669"/>
    <property type="project" value="UniProtKB-SubCell"/>
</dbReference>
<dbReference type="Pfam" id="PF02378">
    <property type="entry name" value="PTS_EIIC"/>
    <property type="match status" value="1"/>
</dbReference>
<evidence type="ECO:0000256" key="7">
    <source>
        <dbReference type="ARBA" id="ARBA00023136"/>
    </source>
</evidence>
<evidence type="ECO:0000256" key="5">
    <source>
        <dbReference type="ARBA" id="ARBA00022692"/>
    </source>
</evidence>
<dbReference type="InterPro" id="IPR003352">
    <property type="entry name" value="PTS_EIIC"/>
</dbReference>
<comment type="caution">
    <text evidence="11">The sequence shown here is derived from an EMBL/GenBank/DDBJ whole genome shotgun (WGS) entry which is preliminary data.</text>
</comment>
<dbReference type="PATRIC" id="fig|1423792.3.peg.392"/>
<dbReference type="RefSeq" id="WP_201782846.1">
    <property type="nucleotide sequence ID" value="NZ_AZEC01000001.1"/>
</dbReference>
<accession>A0A0R1ND79</accession>
<keyword evidence="5 9" id="KW-0812">Transmembrane</keyword>
<dbReference type="InterPro" id="IPR004501">
    <property type="entry name" value="PTS_EIIC_3"/>
</dbReference>
<keyword evidence="3 8" id="KW-1003">Cell membrane</keyword>
<dbReference type="AlphaFoldDB" id="A0A0R1ND79"/>
<evidence type="ECO:0000313" key="12">
    <source>
        <dbReference type="Proteomes" id="UP000051330"/>
    </source>
</evidence>
<keyword evidence="2 8" id="KW-0813">Transport</keyword>
<evidence type="ECO:0000256" key="8">
    <source>
        <dbReference type="PIRNR" id="PIRNR006351"/>
    </source>
</evidence>
<feature type="domain" description="PTS EIIC type-3" evidence="10">
    <location>
        <begin position="7"/>
        <end position="427"/>
    </location>
</feature>
<feature type="transmembrane region" description="Helical" evidence="9">
    <location>
        <begin position="69"/>
        <end position="90"/>
    </location>
</feature>
<feature type="transmembrane region" description="Helical" evidence="9">
    <location>
        <begin position="358"/>
        <end position="376"/>
    </location>
</feature>
<proteinExistence type="predicted"/>
<keyword evidence="4 8" id="KW-0762">Sugar transport</keyword>
<dbReference type="InterPro" id="IPR004796">
    <property type="entry name" value="PTS_IIC_cello"/>
</dbReference>
<feature type="transmembrane region" description="Helical" evidence="9">
    <location>
        <begin position="236"/>
        <end position="257"/>
    </location>
</feature>
<gene>
    <name evidence="11" type="ORF">FD09_GL000390</name>
</gene>
<dbReference type="PROSITE" id="PS51105">
    <property type="entry name" value="PTS_EIIC_TYPE_3"/>
    <property type="match status" value="1"/>
</dbReference>
<dbReference type="InterPro" id="IPR051088">
    <property type="entry name" value="PTS_Sugar-EIIC/EIIB"/>
</dbReference>
<dbReference type="GO" id="GO:1901264">
    <property type="term" value="P:carbohydrate derivative transport"/>
    <property type="evidence" value="ECO:0007669"/>
    <property type="project" value="TreeGrafter"/>
</dbReference>
<keyword evidence="7 8" id="KW-0472">Membrane</keyword>
<dbReference type="PANTHER" id="PTHR33989:SF10">
    <property type="entry name" value="PERMEASE IIC COMPONENT"/>
    <property type="match status" value="1"/>
</dbReference>
<feature type="transmembrane region" description="Helical" evidence="9">
    <location>
        <begin position="154"/>
        <end position="174"/>
    </location>
</feature>
<protein>
    <recommendedName>
        <fullName evidence="8">Permease IIC component</fullName>
    </recommendedName>
</protein>
<feature type="transmembrane region" description="Helical" evidence="9">
    <location>
        <begin position="333"/>
        <end position="352"/>
    </location>
</feature>
<dbReference type="GO" id="GO:0009401">
    <property type="term" value="P:phosphoenolpyruvate-dependent sugar phosphotransferase system"/>
    <property type="evidence" value="ECO:0007669"/>
    <property type="project" value="InterPro"/>
</dbReference>
<comment type="function">
    <text evidence="8">The phosphoenolpyruvate-dependent sugar phosphotransferase system (PTS), a major carbohydrate active -transport system, catalyzes the phosphorylation of incoming sugar substrates concomitant with their translocation across the cell membrane.</text>
</comment>
<organism evidence="11 12">
    <name type="scientific">Schleiferilactobacillus perolens DSM 12744</name>
    <dbReference type="NCBI Taxonomy" id="1423792"/>
    <lineage>
        <taxon>Bacteria</taxon>
        <taxon>Bacillati</taxon>
        <taxon>Bacillota</taxon>
        <taxon>Bacilli</taxon>
        <taxon>Lactobacillales</taxon>
        <taxon>Lactobacillaceae</taxon>
        <taxon>Schleiferilactobacillus</taxon>
    </lineage>
</organism>
<evidence type="ECO:0000256" key="3">
    <source>
        <dbReference type="ARBA" id="ARBA00022475"/>
    </source>
</evidence>
<name>A0A0R1ND79_9LACO</name>
<feature type="transmembrane region" description="Helical" evidence="9">
    <location>
        <begin position="110"/>
        <end position="133"/>
    </location>
</feature>
<comment type="subcellular location">
    <subcellularLocation>
        <location evidence="1">Cell membrane</location>
        <topology evidence="1">Multi-pass membrane protein</topology>
    </subcellularLocation>
</comment>
<evidence type="ECO:0000256" key="1">
    <source>
        <dbReference type="ARBA" id="ARBA00004651"/>
    </source>
</evidence>
<dbReference type="NCBIfam" id="TIGR00410">
    <property type="entry name" value="lacE"/>
    <property type="match status" value="1"/>
</dbReference>
<evidence type="ECO:0000259" key="10">
    <source>
        <dbReference type="PROSITE" id="PS51105"/>
    </source>
</evidence>
<evidence type="ECO:0000256" key="9">
    <source>
        <dbReference type="SAM" id="Phobius"/>
    </source>
</evidence>
<evidence type="ECO:0000256" key="2">
    <source>
        <dbReference type="ARBA" id="ARBA00022448"/>
    </source>
</evidence>
<sequence length="442" mass="47303">MKIVDKLSDKLLPIATKLNNQRHLTSIRDSFIVTMPLIMAASIFILLNALIFSNAWVNQFVDLSQLANLATLMNNATLGILAILVCYNIGVNLSTWYVNNGRISASGFNSINAGGLSVALMFLMMPVTSQVTLTNGKTAEATGIFMQSLTSSSGLFVAMFAGILGTELFVHFSQYDKLKIKLPDGVPPAVASTFNSLIPEVLVLIVVAVPVYAITTLSKLSIPDIINTAIQTPLRGFVLSPVGMIFLQFISDFLWVFGLHGSSILSPITTAPQLQSIQENMTAFAHHQAIPNIVNGPFIGSYGLLGGGGCMMALIIAIFLVSKLEAQKSIAKLALVPSVFNIAEPIMFGLPVVMNPIFMIPAALIPSLNLVIAYVLTNIGIVGRMVAMAPWITPTGIQTYVSTAGNIPATILTFLLLALDVLIYIPFVMASNKVKSTNEAKA</sequence>
<keyword evidence="6 9" id="KW-1133">Transmembrane helix</keyword>
<feature type="transmembrane region" description="Helical" evidence="9">
    <location>
        <begin position="407"/>
        <end position="427"/>
    </location>
</feature>
<dbReference type="PANTHER" id="PTHR33989">
    <property type="match status" value="1"/>
</dbReference>